<accession>W2MAK0</accession>
<name>W2MAK0_PHYNI</name>
<evidence type="ECO:0000256" key="1">
    <source>
        <dbReference type="SAM" id="MobiDB-lite"/>
    </source>
</evidence>
<feature type="region of interest" description="Disordered" evidence="1">
    <location>
        <begin position="167"/>
        <end position="192"/>
    </location>
</feature>
<dbReference type="VEuPathDB" id="FungiDB:PPTG_14204"/>
<feature type="compositionally biased region" description="Low complexity" evidence="1">
    <location>
        <begin position="180"/>
        <end position="190"/>
    </location>
</feature>
<dbReference type="Proteomes" id="UP000054532">
    <property type="component" value="Unassembled WGS sequence"/>
</dbReference>
<sequence length="381" mass="43597">RKNGRLRTLNDNYERRLRVADTTIATQTAELGRLQDRVSTLDRDLQKASQRAHDRVSTLDRDLQKASQRAQAAISQRDQARAAHIATQDRVSAARDTIARLEKRINQVERSQKSRQDLKSALATLQQEKDALAVQSDELLGQLGERFMEVTELRAERDQAQERLSKIASLPRRATREHAPSPSLQPSLPVSPRPLDRLPAFPRLALRVMPLRLDPRSSSCLPWQPARRLKGRCYLLRSLVLLIIFLDLFDRPLRVAAEALRRPLQLLRQARVQTVARALPANPVQLTFLTRTPREAIVILWSRVVPRMSLECHPVLYRTLSWRLCRLPLFPHRSAFPVIAIVAAFAAMTSSPGLHRIFVRPASWRWTRIYCFTTTPSRRSG</sequence>
<keyword evidence="2" id="KW-0472">Membrane</keyword>
<dbReference type="EMBL" id="KI696076">
    <property type="protein sequence ID" value="ETM33351.1"/>
    <property type="molecule type" value="Genomic_DNA"/>
</dbReference>
<proteinExistence type="predicted"/>
<dbReference type="VEuPathDB" id="FungiDB:PPTG_07389"/>
<evidence type="ECO:0000313" key="3">
    <source>
        <dbReference type="EMBL" id="ETM33351.1"/>
    </source>
</evidence>
<evidence type="ECO:0000256" key="2">
    <source>
        <dbReference type="SAM" id="Phobius"/>
    </source>
</evidence>
<keyword evidence="2" id="KW-1133">Transmembrane helix</keyword>
<feature type="transmembrane region" description="Helical" evidence="2">
    <location>
        <begin position="336"/>
        <end position="359"/>
    </location>
</feature>
<reference evidence="3" key="1">
    <citation type="submission" date="2013-11" db="EMBL/GenBank/DDBJ databases">
        <title>The Genome Sequence of Phytophthora parasitica IAC_01/95.</title>
        <authorList>
            <consortium name="The Broad Institute Genomics Platform"/>
            <person name="Russ C."/>
            <person name="Tyler B."/>
            <person name="Panabieres F."/>
            <person name="Shan W."/>
            <person name="Tripathy S."/>
            <person name="Grunwald N."/>
            <person name="Machado M."/>
            <person name="Johnson C.S."/>
            <person name="Arredondo F."/>
            <person name="Hong C."/>
            <person name="Coffey M."/>
            <person name="Young S.K."/>
            <person name="Zeng Q."/>
            <person name="Gargeya S."/>
            <person name="Fitzgerald M."/>
            <person name="Abouelleil A."/>
            <person name="Alvarado L."/>
            <person name="Chapman S.B."/>
            <person name="Gainer-Dewar J."/>
            <person name="Goldberg J."/>
            <person name="Griggs A."/>
            <person name="Gujja S."/>
            <person name="Hansen M."/>
            <person name="Howarth C."/>
            <person name="Imamovic A."/>
            <person name="Ireland A."/>
            <person name="Larimer J."/>
            <person name="McCowan C."/>
            <person name="Murphy C."/>
            <person name="Pearson M."/>
            <person name="Poon T.W."/>
            <person name="Priest M."/>
            <person name="Roberts A."/>
            <person name="Saif S."/>
            <person name="Shea T."/>
            <person name="Sykes S."/>
            <person name="Wortman J."/>
            <person name="Nusbaum C."/>
            <person name="Birren B."/>
        </authorList>
    </citation>
    <scope>NUCLEOTIDE SEQUENCE [LARGE SCALE GENOMIC DNA]</scope>
    <source>
        <strain evidence="3">IAC_01/95</strain>
    </source>
</reference>
<protein>
    <submittedName>
        <fullName evidence="3">Uncharacterized protein</fullName>
    </submittedName>
</protein>
<feature type="non-terminal residue" evidence="3">
    <location>
        <position position="1"/>
    </location>
</feature>
<organism evidence="3">
    <name type="scientific">Phytophthora nicotianae</name>
    <name type="common">Potato buckeye rot agent</name>
    <name type="synonym">Phytophthora parasitica</name>
    <dbReference type="NCBI Taxonomy" id="4792"/>
    <lineage>
        <taxon>Eukaryota</taxon>
        <taxon>Sar</taxon>
        <taxon>Stramenopiles</taxon>
        <taxon>Oomycota</taxon>
        <taxon>Peronosporomycetes</taxon>
        <taxon>Peronosporales</taxon>
        <taxon>Peronosporaceae</taxon>
        <taxon>Phytophthora</taxon>
    </lineage>
</organism>
<gene>
    <name evidence="3" type="ORF">L914_19406</name>
</gene>
<dbReference type="AlphaFoldDB" id="W2MAK0"/>
<keyword evidence="2" id="KW-0812">Transmembrane</keyword>